<evidence type="ECO:0000313" key="9">
    <source>
        <dbReference type="EMBL" id="KAK9409458.1"/>
    </source>
</evidence>
<dbReference type="PANTHER" id="PTHR12490:SF4">
    <property type="entry name" value="GSK3B-INTERACTING PROTEIN"/>
    <property type="match status" value="1"/>
</dbReference>
<organism evidence="9 10">
    <name type="scientific">Crotalus adamanteus</name>
    <name type="common">Eastern diamondback rattlesnake</name>
    <dbReference type="NCBI Taxonomy" id="8729"/>
    <lineage>
        <taxon>Eukaryota</taxon>
        <taxon>Metazoa</taxon>
        <taxon>Chordata</taxon>
        <taxon>Craniata</taxon>
        <taxon>Vertebrata</taxon>
        <taxon>Euteleostomi</taxon>
        <taxon>Lepidosauria</taxon>
        <taxon>Squamata</taxon>
        <taxon>Bifurcata</taxon>
        <taxon>Unidentata</taxon>
        <taxon>Episquamata</taxon>
        <taxon>Toxicofera</taxon>
        <taxon>Serpentes</taxon>
        <taxon>Colubroidea</taxon>
        <taxon>Viperidae</taxon>
        <taxon>Crotalinae</taxon>
        <taxon>Crotalus</taxon>
    </lineage>
</organism>
<dbReference type="InterPro" id="IPR007858">
    <property type="entry name" value="Dpy-30_motif"/>
</dbReference>
<dbReference type="Pfam" id="PF05186">
    <property type="entry name" value="Dpy-30"/>
    <property type="match status" value="1"/>
</dbReference>
<evidence type="ECO:0000313" key="10">
    <source>
        <dbReference type="Proteomes" id="UP001474421"/>
    </source>
</evidence>
<dbReference type="InterPro" id="IPR036291">
    <property type="entry name" value="NAD(P)-bd_dom_sf"/>
</dbReference>
<accession>A0AAW1C701</accession>
<dbReference type="PANTHER" id="PTHR12490">
    <property type="entry name" value="GSK3B-INTERACTING PROTEIN"/>
    <property type="match status" value="1"/>
</dbReference>
<dbReference type="AlphaFoldDB" id="A0AAW1C701"/>
<dbReference type="Pfam" id="PF05303">
    <property type="entry name" value="GSKIP_dom"/>
    <property type="match status" value="1"/>
</dbReference>
<evidence type="ECO:0000256" key="1">
    <source>
        <dbReference type="ARBA" id="ARBA00009571"/>
    </source>
</evidence>
<dbReference type="InterPro" id="IPR037395">
    <property type="entry name" value="GSKIP"/>
</dbReference>
<dbReference type="GO" id="GO:0051018">
    <property type="term" value="F:protein kinase A binding"/>
    <property type="evidence" value="ECO:0007669"/>
    <property type="project" value="TreeGrafter"/>
</dbReference>
<evidence type="ECO:0000256" key="2">
    <source>
        <dbReference type="ARBA" id="ARBA00022679"/>
    </source>
</evidence>
<dbReference type="GO" id="GO:0006139">
    <property type="term" value="P:nucleobase-containing compound metabolic process"/>
    <property type="evidence" value="ECO:0007669"/>
    <property type="project" value="InterPro"/>
</dbReference>
<dbReference type="SUPFAM" id="SSF52540">
    <property type="entry name" value="P-loop containing nucleoside triphosphate hydrolases"/>
    <property type="match status" value="1"/>
</dbReference>
<dbReference type="Pfam" id="PF00004">
    <property type="entry name" value="AAA"/>
    <property type="match status" value="1"/>
</dbReference>
<evidence type="ECO:0000256" key="6">
    <source>
        <dbReference type="SAM" id="MobiDB-lite"/>
    </source>
</evidence>
<reference evidence="9 10" key="1">
    <citation type="journal article" date="2024" name="Proc. Natl. Acad. Sci. U.S.A.">
        <title>The genetic regulatory architecture and epigenomic basis for age-related changes in rattlesnake venom.</title>
        <authorList>
            <person name="Hogan M.P."/>
            <person name="Holding M.L."/>
            <person name="Nystrom G.S."/>
            <person name="Colston T.J."/>
            <person name="Bartlett D.A."/>
            <person name="Mason A.J."/>
            <person name="Ellsworth S.A."/>
            <person name="Rautsaw R.M."/>
            <person name="Lawrence K.C."/>
            <person name="Strickland J.L."/>
            <person name="He B."/>
            <person name="Fraser P."/>
            <person name="Margres M.J."/>
            <person name="Gilbert D.M."/>
            <person name="Gibbs H.L."/>
            <person name="Parkinson C.L."/>
            <person name="Rokyta D.R."/>
        </authorList>
    </citation>
    <scope>NUCLEOTIDE SEQUENCE [LARGE SCALE GENOMIC DNA]</scope>
    <source>
        <strain evidence="9">DRR0105</strain>
    </source>
</reference>
<keyword evidence="4 9" id="KW-0418">Kinase</keyword>
<feature type="domain" description="GSKIP" evidence="8">
    <location>
        <begin position="50"/>
        <end position="111"/>
    </location>
</feature>
<evidence type="ECO:0000259" key="7">
    <source>
        <dbReference type="Pfam" id="PF00004"/>
    </source>
</evidence>
<feature type="region of interest" description="Disordered" evidence="6">
    <location>
        <begin position="261"/>
        <end position="281"/>
    </location>
</feature>
<feature type="region of interest" description="Disordered" evidence="6">
    <location>
        <begin position="627"/>
        <end position="652"/>
    </location>
</feature>
<keyword evidence="5" id="KW-0175">Coiled coil</keyword>
<feature type="compositionally biased region" description="Basic and acidic residues" evidence="6">
    <location>
        <begin position="1"/>
        <end position="10"/>
    </location>
</feature>
<dbReference type="InterPro" id="IPR007967">
    <property type="entry name" value="GSKIP_dom"/>
</dbReference>
<dbReference type="InterPro" id="IPR047499">
    <property type="entry name" value="DD_AK7"/>
</dbReference>
<dbReference type="Gene3D" id="3.30.2280.10">
    <property type="entry name" value="Hypothetical protein (hspc210)"/>
    <property type="match status" value="1"/>
</dbReference>
<proteinExistence type="inferred from homology"/>
<dbReference type="GO" id="GO:0005524">
    <property type="term" value="F:ATP binding"/>
    <property type="evidence" value="ECO:0007669"/>
    <property type="project" value="InterPro"/>
</dbReference>
<evidence type="ECO:0000256" key="5">
    <source>
        <dbReference type="SAM" id="Coils"/>
    </source>
</evidence>
<sequence>MQDRFDEQTPKENGYAYGMETDYNSMDESNNSETENQSEFKDFEDVKDMRIEAEAVVNDVLFAVSNMFVSKSLPCVEDVAYINVETREKNRYCLELTEAGLRVVAYDFDQLSRVVGLQLSTLGVRTAIEERCGPSRYDSYLIPQLRHADLLSRRPRFGGWRSGGQRSFRFSLKPRPLLVFRYLPFVLPPIPLPMPARDSVAQQPPGTLSTATMSDEEEAVAEAEEIIRSQRIFLNHLDSYGGRNIGKYLANCIVGASLEEIPEEEEEDEEGKSVVETGPPKPKEGIYQIVGTLSQAENTKPDFATEVYTTTSRDELLARMLECDIIIYNISEDPKEIEEATWAATALHAESKHFEKQKLFILLSTIMTWARSKPLDPEDPEIPFTEEDYRRRKPHLNFMEHINAEKTIIKLGKTNKNKFGTYVVASGVQYGAEERLLHYFFKLSWLGETPIIPCFGDGRNVVPTIHITDLAAVLQNIADHRPRTNYLIAVDESTQTLGEIVKCISKNVGPGKMQKIPRENAFLSKDLTQTYLDELFVNLRMEAVFLKENFNIRWVAQGGIVDNIEQVVNEYKLTRGLLPVKICILGPPGVGKTSIAEELCKYYKVHHIKIKEVITKAIENLEKIVAPREGTESVDEGEEDEEEEEEEQGDNVEEAQEMLDAVKENMEQNSGRLDDHYVIRFMKEMLMSMPCKNQGYILDGFPKVYDLAKDLFNIEEEEEEDDMRGKMHCYDKLITPDYVVSLNASDEFLKNRIMNLPESIVAGTHYAQDRYLRSLSLFRDLNTEDETVLNYFDEIEIHPQYIDVSKFEGLENRVITKEIIKNIGEPRNYGMTEEEKEEFERKLAEERLAREAKEKADLEKQELEERAQKIANWEEWNKRLEEVKRQEQELLEAQSIPLRNYLMKHVMPTLMQGLNQCCMVRPDDPVDFLAEYLFKNNPEFD</sequence>
<dbReference type="CDD" id="cd01428">
    <property type="entry name" value="ADK"/>
    <property type="match status" value="1"/>
</dbReference>
<dbReference type="Gene3D" id="3.40.50.720">
    <property type="entry name" value="NAD(P)-binding Rossmann-like Domain"/>
    <property type="match status" value="1"/>
</dbReference>
<dbReference type="InterPro" id="IPR000850">
    <property type="entry name" value="Adenylat/UMP-CMP_kin"/>
</dbReference>
<dbReference type="SUPFAM" id="SSF103107">
    <property type="entry name" value="Hypothetical protein c14orf129, hspc210"/>
    <property type="match status" value="1"/>
</dbReference>
<dbReference type="InterPro" id="IPR027417">
    <property type="entry name" value="P-loop_NTPase"/>
</dbReference>
<dbReference type="EMBL" id="JAOTOJ010000001">
    <property type="protein sequence ID" value="KAK9409458.1"/>
    <property type="molecule type" value="Genomic_DNA"/>
</dbReference>
<keyword evidence="10" id="KW-1185">Reference proteome</keyword>
<dbReference type="SUPFAM" id="SSF51735">
    <property type="entry name" value="NAD(P)-binding Rossmann-fold domains"/>
    <property type="match status" value="1"/>
</dbReference>
<feature type="domain" description="ATPase AAA-type core" evidence="7">
    <location>
        <begin position="582"/>
        <end position="613"/>
    </location>
</feature>
<dbReference type="Proteomes" id="UP001474421">
    <property type="component" value="Unassembled WGS sequence"/>
</dbReference>
<dbReference type="CDD" id="cd22967">
    <property type="entry name" value="DD_AK7"/>
    <property type="match status" value="1"/>
</dbReference>
<feature type="compositionally biased region" description="Acidic residues" evidence="6">
    <location>
        <begin position="261"/>
        <end position="270"/>
    </location>
</feature>
<name>A0AAW1C701_CROAD</name>
<dbReference type="GO" id="GO:0019207">
    <property type="term" value="F:kinase regulator activity"/>
    <property type="evidence" value="ECO:0007669"/>
    <property type="project" value="TreeGrafter"/>
</dbReference>
<evidence type="ECO:0000256" key="3">
    <source>
        <dbReference type="ARBA" id="ARBA00022741"/>
    </source>
</evidence>
<dbReference type="GO" id="GO:0016887">
    <property type="term" value="F:ATP hydrolysis activity"/>
    <property type="evidence" value="ECO:0007669"/>
    <property type="project" value="InterPro"/>
</dbReference>
<gene>
    <name evidence="9" type="ORF">NXF25_000633</name>
</gene>
<feature type="region of interest" description="Disordered" evidence="6">
    <location>
        <begin position="1"/>
        <end position="39"/>
    </location>
</feature>
<feature type="compositionally biased region" description="Low complexity" evidence="6">
    <location>
        <begin position="28"/>
        <end position="37"/>
    </location>
</feature>
<protein>
    <submittedName>
        <fullName evidence="9">Adenylate kinase 7</fullName>
    </submittedName>
</protein>
<keyword evidence="2" id="KW-0808">Transferase</keyword>
<evidence type="ECO:0000259" key="8">
    <source>
        <dbReference type="Pfam" id="PF05303"/>
    </source>
</evidence>
<evidence type="ECO:0000256" key="4">
    <source>
        <dbReference type="ARBA" id="ARBA00022777"/>
    </source>
</evidence>
<feature type="compositionally biased region" description="Acidic residues" evidence="6">
    <location>
        <begin position="632"/>
        <end position="652"/>
    </location>
</feature>
<dbReference type="GO" id="GO:0005737">
    <property type="term" value="C:cytoplasm"/>
    <property type="evidence" value="ECO:0007669"/>
    <property type="project" value="TreeGrafter"/>
</dbReference>
<dbReference type="InterPro" id="IPR003959">
    <property type="entry name" value="ATPase_AAA_core"/>
</dbReference>
<keyword evidence="3" id="KW-0547">Nucleotide-binding</keyword>
<comment type="caution">
    <text evidence="9">The sequence shown here is derived from an EMBL/GenBank/DDBJ whole genome shotgun (WGS) entry which is preliminary data.</text>
</comment>
<feature type="coiled-coil region" evidence="5">
    <location>
        <begin position="829"/>
        <end position="893"/>
    </location>
</feature>
<dbReference type="GO" id="GO:0019205">
    <property type="term" value="F:nucleobase-containing compound kinase activity"/>
    <property type="evidence" value="ECO:0007669"/>
    <property type="project" value="InterPro"/>
</dbReference>
<comment type="similarity">
    <text evidence="1">Belongs to the GSKIP family.</text>
</comment>
<dbReference type="GO" id="GO:0060828">
    <property type="term" value="P:regulation of canonical Wnt signaling pathway"/>
    <property type="evidence" value="ECO:0007669"/>
    <property type="project" value="InterPro"/>
</dbReference>
<dbReference type="Gene3D" id="1.20.890.10">
    <property type="entry name" value="cAMP-dependent protein kinase regulatory subunit, dimerization-anchoring domain"/>
    <property type="match status" value="1"/>
</dbReference>
<dbReference type="Gene3D" id="3.40.50.300">
    <property type="entry name" value="P-loop containing nucleotide triphosphate hydrolases"/>
    <property type="match status" value="1"/>
</dbReference>
<dbReference type="InterPro" id="IPR023231">
    <property type="entry name" value="GSKIP_dom_sf"/>
</dbReference>